<dbReference type="Proteomes" id="UP001234178">
    <property type="component" value="Unassembled WGS sequence"/>
</dbReference>
<evidence type="ECO:0000313" key="3">
    <source>
        <dbReference type="Proteomes" id="UP001234178"/>
    </source>
</evidence>
<gene>
    <name evidence="2" type="ORF">OUZ56_010551</name>
</gene>
<accession>A0ABR0AIV6</accession>
<sequence length="114" mass="12924">MSCCVSRFQQILKKISNSPIDMFPLAYAVMSEKTKSLYQFVLDRILLRTGPGEGVGIIRMVSDYEFAILNAMEHAFPGGHSRGCWFILDKQFSEKFAQKDYGSLICTGQMSRKL</sequence>
<comment type="caution">
    <text evidence="2">The sequence shown here is derived from an EMBL/GenBank/DDBJ whole genome shotgun (WGS) entry which is preliminary data.</text>
</comment>
<protein>
    <recommendedName>
        <fullName evidence="1">MULE transposase domain-containing protein</fullName>
    </recommendedName>
</protein>
<dbReference type="Pfam" id="PF10551">
    <property type="entry name" value="MULE"/>
    <property type="match status" value="1"/>
</dbReference>
<reference evidence="2 3" key="1">
    <citation type="journal article" date="2023" name="Nucleic Acids Res.">
        <title>The hologenome of Daphnia magna reveals possible DNA methylation and microbiome-mediated evolution of the host genome.</title>
        <authorList>
            <person name="Chaturvedi A."/>
            <person name="Li X."/>
            <person name="Dhandapani V."/>
            <person name="Marshall H."/>
            <person name="Kissane S."/>
            <person name="Cuenca-Cambronero M."/>
            <person name="Asole G."/>
            <person name="Calvet F."/>
            <person name="Ruiz-Romero M."/>
            <person name="Marangio P."/>
            <person name="Guigo R."/>
            <person name="Rago D."/>
            <person name="Mirbahai L."/>
            <person name="Eastwood N."/>
            <person name="Colbourne J.K."/>
            <person name="Zhou J."/>
            <person name="Mallon E."/>
            <person name="Orsini L."/>
        </authorList>
    </citation>
    <scope>NUCLEOTIDE SEQUENCE [LARGE SCALE GENOMIC DNA]</scope>
    <source>
        <strain evidence="2">LRV0_1</strain>
    </source>
</reference>
<dbReference type="InterPro" id="IPR018289">
    <property type="entry name" value="MULE_transposase_dom"/>
</dbReference>
<proteinExistence type="predicted"/>
<feature type="domain" description="MULE transposase" evidence="1">
    <location>
        <begin position="20"/>
        <end position="88"/>
    </location>
</feature>
<organism evidence="2 3">
    <name type="scientific">Daphnia magna</name>
    <dbReference type="NCBI Taxonomy" id="35525"/>
    <lineage>
        <taxon>Eukaryota</taxon>
        <taxon>Metazoa</taxon>
        <taxon>Ecdysozoa</taxon>
        <taxon>Arthropoda</taxon>
        <taxon>Crustacea</taxon>
        <taxon>Branchiopoda</taxon>
        <taxon>Diplostraca</taxon>
        <taxon>Cladocera</taxon>
        <taxon>Anomopoda</taxon>
        <taxon>Daphniidae</taxon>
        <taxon>Daphnia</taxon>
    </lineage>
</organism>
<name>A0ABR0AIV6_9CRUS</name>
<keyword evidence="3" id="KW-1185">Reference proteome</keyword>
<evidence type="ECO:0000313" key="2">
    <source>
        <dbReference type="EMBL" id="KAK4025046.1"/>
    </source>
</evidence>
<dbReference type="EMBL" id="JAOYFB010000037">
    <property type="protein sequence ID" value="KAK4025046.1"/>
    <property type="molecule type" value="Genomic_DNA"/>
</dbReference>
<evidence type="ECO:0000259" key="1">
    <source>
        <dbReference type="Pfam" id="PF10551"/>
    </source>
</evidence>